<dbReference type="InterPro" id="IPR002347">
    <property type="entry name" value="SDR_fam"/>
</dbReference>
<evidence type="ECO:0000256" key="2">
    <source>
        <dbReference type="ARBA" id="ARBA00023002"/>
    </source>
</evidence>
<keyword evidence="4" id="KW-1185">Reference proteome</keyword>
<reference evidence="3 4" key="1">
    <citation type="journal article" date="2025" name="Microbiol. Resour. Announc.">
        <title>Draft genome sequences for Neonectria magnoliae and Neonectria punicea, canker pathogens of Liriodendron tulipifera and Acer saccharum in West Virginia.</title>
        <authorList>
            <person name="Petronek H.M."/>
            <person name="Kasson M.T."/>
            <person name="Metheny A.M."/>
            <person name="Stauder C.M."/>
            <person name="Lovett B."/>
            <person name="Lynch S.C."/>
            <person name="Garnas J.R."/>
            <person name="Kasson L.R."/>
            <person name="Stajich J.E."/>
        </authorList>
    </citation>
    <scope>NUCLEOTIDE SEQUENCE [LARGE SCALE GENOMIC DNA]</scope>
    <source>
        <strain evidence="3 4">NRRL 64651</strain>
    </source>
</reference>
<name>A0ABR1I9B3_9HYPO</name>
<dbReference type="Proteomes" id="UP001498421">
    <property type="component" value="Unassembled WGS sequence"/>
</dbReference>
<dbReference type="SUPFAM" id="SSF51735">
    <property type="entry name" value="NAD(P)-binding Rossmann-fold domains"/>
    <property type="match status" value="1"/>
</dbReference>
<protein>
    <submittedName>
        <fullName evidence="3">Uncharacterized protein</fullName>
    </submittedName>
</protein>
<accession>A0ABR1I9B3</accession>
<dbReference type="EMBL" id="JAZAVK010000025">
    <property type="protein sequence ID" value="KAK7429824.1"/>
    <property type="molecule type" value="Genomic_DNA"/>
</dbReference>
<sequence>MQSVLHKVVGPTEVQPDNLVGRTAVVIGGALGIGYEISRALAHAGCKVVMVNRNEEQGSDAISKIKDESPDADVDWTKCDMGNLGQVRTVFSKLRDSLDRLNLLVLSAGINTSPYAEDADGIDRHFGVNYLGQYYATNQLWPLIRKTSTMPGVLAPRVVTLSSEVHRAAPSDVRFESTNEINNSDLDPTQLYGRSKLAQILFTKFGLVERVINPSGDSIFALSVHPGTVNTNMQQQWKDAYPGITGNLILWAMTAVGRDPEQGSYVALWALTAQEISEKNQNGYYYTDPGKEGKESSQASNAELGAALWNLSEKIVKEKLGEDALIDWSAR</sequence>
<proteinExistence type="inferred from homology"/>
<dbReference type="Gene3D" id="3.40.50.720">
    <property type="entry name" value="NAD(P)-binding Rossmann-like Domain"/>
    <property type="match status" value="1"/>
</dbReference>
<evidence type="ECO:0000313" key="3">
    <source>
        <dbReference type="EMBL" id="KAK7429824.1"/>
    </source>
</evidence>
<dbReference type="Pfam" id="PF00106">
    <property type="entry name" value="adh_short"/>
    <property type="match status" value="1"/>
</dbReference>
<dbReference type="PRINTS" id="PR00081">
    <property type="entry name" value="GDHRDH"/>
</dbReference>
<comment type="caution">
    <text evidence="3">The sequence shown here is derived from an EMBL/GenBank/DDBJ whole genome shotgun (WGS) entry which is preliminary data.</text>
</comment>
<dbReference type="PANTHER" id="PTHR24320:SF281">
    <property type="entry name" value="SHORT CHAIN DEHYDROGENASE_REDUCTASE FAMILY PROTEIN (AFU_ORTHOLOGUE AFUA_5G14310)"/>
    <property type="match status" value="1"/>
</dbReference>
<dbReference type="InterPro" id="IPR036291">
    <property type="entry name" value="NAD(P)-bd_dom_sf"/>
</dbReference>
<gene>
    <name evidence="3" type="ORF">QQZ08_003669</name>
</gene>
<dbReference type="PANTHER" id="PTHR24320">
    <property type="entry name" value="RETINOL DEHYDROGENASE"/>
    <property type="match status" value="1"/>
</dbReference>
<evidence type="ECO:0000256" key="1">
    <source>
        <dbReference type="ARBA" id="ARBA00006484"/>
    </source>
</evidence>
<evidence type="ECO:0000313" key="4">
    <source>
        <dbReference type="Proteomes" id="UP001498421"/>
    </source>
</evidence>
<keyword evidence="2" id="KW-0560">Oxidoreductase</keyword>
<organism evidence="3 4">
    <name type="scientific">Neonectria magnoliae</name>
    <dbReference type="NCBI Taxonomy" id="2732573"/>
    <lineage>
        <taxon>Eukaryota</taxon>
        <taxon>Fungi</taxon>
        <taxon>Dikarya</taxon>
        <taxon>Ascomycota</taxon>
        <taxon>Pezizomycotina</taxon>
        <taxon>Sordariomycetes</taxon>
        <taxon>Hypocreomycetidae</taxon>
        <taxon>Hypocreales</taxon>
        <taxon>Nectriaceae</taxon>
        <taxon>Neonectria</taxon>
    </lineage>
</organism>
<comment type="similarity">
    <text evidence="1">Belongs to the short-chain dehydrogenases/reductases (SDR) family.</text>
</comment>